<keyword evidence="3" id="KW-0029">Amino-acid transport</keyword>
<dbReference type="PANTHER" id="PTHR30483:SF6">
    <property type="entry name" value="PERIPLASMIC BINDING PROTEIN OF ABC TRANSPORTER FOR NATURAL AMINO ACIDS"/>
    <property type="match status" value="1"/>
</dbReference>
<dbReference type="InterPro" id="IPR051010">
    <property type="entry name" value="BCAA_transport"/>
</dbReference>
<dbReference type="PANTHER" id="PTHR30483">
    <property type="entry name" value="LEUCINE-SPECIFIC-BINDING PROTEIN"/>
    <property type="match status" value="1"/>
</dbReference>
<gene>
    <name evidence="6" type="ORF">FHP25_16585</name>
</gene>
<dbReference type="GO" id="GO:0006865">
    <property type="term" value="P:amino acid transport"/>
    <property type="evidence" value="ECO:0007669"/>
    <property type="project" value="UniProtKB-KW"/>
</dbReference>
<reference evidence="6 7" key="1">
    <citation type="submission" date="2019-06" db="EMBL/GenBank/DDBJ databases">
        <title>New taxonomy in bacterial strain CC-CFT640, isolated from vineyard.</title>
        <authorList>
            <person name="Lin S.-Y."/>
            <person name="Tsai C.-F."/>
            <person name="Young C.-C."/>
        </authorList>
    </citation>
    <scope>NUCLEOTIDE SEQUENCE [LARGE SCALE GENOMIC DNA]</scope>
    <source>
        <strain evidence="6 7">CC-CFT640</strain>
    </source>
</reference>
<comment type="caution">
    <text evidence="6">The sequence shown here is derived from an EMBL/GenBank/DDBJ whole genome shotgun (WGS) entry which is preliminary data.</text>
</comment>
<sequence>MEAALKRVVGSLALAGALLAGGMAMAQQPLKIALIYGKTGPLEAYARQTEAGFMLGLEYATQGKLEVGGRKIQVILKDDQLKPDVAKAALEQAYGDDKVDIAVGTTSSAAALAMLPVAEEYKKILLVEPAVADQITGDKWNRYIFRTARNSTQDALAGAVTLKDENIHIATLAQDYAFGRDGIASLKEALAAVGSKARIVHEEYAPQQTTDFTAPAQRIFDALKDKPGRKIIAVVWAGAHPLPKLMDLKPERFGIEVAPGGNILPVMAGWKQFAGLEGAIYYYWGFPKNPVNDWLVAEYKKRNAGAPPDFFVAGGMSAALAVVEAVKKAKSTDSEKLIAAMEGMSFDTPKGRMTFRKEDHQALQVMYHWKMKANPPDNVDLLDLVREIPAGEMKLPIRVKR</sequence>
<dbReference type="EMBL" id="VDUZ01000017">
    <property type="protein sequence ID" value="TXL74685.1"/>
    <property type="molecule type" value="Genomic_DNA"/>
</dbReference>
<dbReference type="InterPro" id="IPR028081">
    <property type="entry name" value="Leu-bd"/>
</dbReference>
<keyword evidence="3" id="KW-0813">Transport</keyword>
<dbReference type="Pfam" id="PF13458">
    <property type="entry name" value="Peripla_BP_6"/>
    <property type="match status" value="1"/>
</dbReference>
<dbReference type="Gene3D" id="3.40.50.2300">
    <property type="match status" value="2"/>
</dbReference>
<dbReference type="InterPro" id="IPR028082">
    <property type="entry name" value="Peripla_BP_I"/>
</dbReference>
<evidence type="ECO:0000259" key="5">
    <source>
        <dbReference type="Pfam" id="PF13458"/>
    </source>
</evidence>
<dbReference type="OrthoDB" id="9794229at2"/>
<feature type="domain" description="Leucine-binding protein" evidence="5">
    <location>
        <begin position="29"/>
        <end position="372"/>
    </location>
</feature>
<feature type="signal peptide" evidence="4">
    <location>
        <begin position="1"/>
        <end position="26"/>
    </location>
</feature>
<evidence type="ECO:0000313" key="6">
    <source>
        <dbReference type="EMBL" id="TXL74685.1"/>
    </source>
</evidence>
<keyword evidence="2 4" id="KW-0732">Signal</keyword>
<name>A0A5C8PMU5_9HYPH</name>
<evidence type="ECO:0000256" key="3">
    <source>
        <dbReference type="ARBA" id="ARBA00022970"/>
    </source>
</evidence>
<protein>
    <submittedName>
        <fullName evidence="6">ABC transporter permease</fullName>
    </submittedName>
</protein>
<accession>A0A5C8PMU5</accession>
<dbReference type="AlphaFoldDB" id="A0A5C8PMU5"/>
<feature type="chain" id="PRO_5022678420" evidence="4">
    <location>
        <begin position="27"/>
        <end position="401"/>
    </location>
</feature>
<evidence type="ECO:0000256" key="4">
    <source>
        <dbReference type="SAM" id="SignalP"/>
    </source>
</evidence>
<dbReference type="Proteomes" id="UP000321638">
    <property type="component" value="Unassembled WGS sequence"/>
</dbReference>
<organism evidence="6 7">
    <name type="scientific">Vineibacter terrae</name>
    <dbReference type="NCBI Taxonomy" id="2586908"/>
    <lineage>
        <taxon>Bacteria</taxon>
        <taxon>Pseudomonadati</taxon>
        <taxon>Pseudomonadota</taxon>
        <taxon>Alphaproteobacteria</taxon>
        <taxon>Hyphomicrobiales</taxon>
        <taxon>Vineibacter</taxon>
    </lineage>
</organism>
<keyword evidence="7" id="KW-1185">Reference proteome</keyword>
<comment type="similarity">
    <text evidence="1">Belongs to the leucine-binding protein family.</text>
</comment>
<evidence type="ECO:0000256" key="1">
    <source>
        <dbReference type="ARBA" id="ARBA00010062"/>
    </source>
</evidence>
<dbReference type="CDD" id="cd06328">
    <property type="entry name" value="PBP1_SBP-like"/>
    <property type="match status" value="1"/>
</dbReference>
<proteinExistence type="inferred from homology"/>
<evidence type="ECO:0000256" key="2">
    <source>
        <dbReference type="ARBA" id="ARBA00022729"/>
    </source>
</evidence>
<evidence type="ECO:0000313" key="7">
    <source>
        <dbReference type="Proteomes" id="UP000321638"/>
    </source>
</evidence>
<dbReference type="SUPFAM" id="SSF53822">
    <property type="entry name" value="Periplasmic binding protein-like I"/>
    <property type="match status" value="1"/>
</dbReference>